<evidence type="ECO:0000256" key="1">
    <source>
        <dbReference type="SAM" id="MobiDB-lite"/>
    </source>
</evidence>
<evidence type="ECO:0000313" key="3">
    <source>
        <dbReference type="Proteomes" id="UP001360560"/>
    </source>
</evidence>
<sequence>MTNPPKEETPTYRSIGRGGGGNMFKTDPADHSPKLIPVSSAGHALPPDQKKFSISRGGYGNIRDNKPSEVDELGSGSRHGSFHYEEMPVLNSVKSIGRGGFGNQIRNIKSHDSAQKNLEGEESKSFFEKVMKFFK</sequence>
<dbReference type="InterPro" id="IPR022024">
    <property type="entry name" value="DUF3602"/>
</dbReference>
<dbReference type="InterPro" id="IPR053203">
    <property type="entry name" value="Cisplatin_resist-associated"/>
</dbReference>
<feature type="compositionally biased region" description="Basic and acidic residues" evidence="1">
    <location>
        <begin position="1"/>
        <end position="10"/>
    </location>
</feature>
<protein>
    <submittedName>
        <fullName evidence="2">Uncharacterized protein</fullName>
    </submittedName>
</protein>
<organism evidence="2 3">
    <name type="scientific">Saccharomycopsis crataegensis</name>
    <dbReference type="NCBI Taxonomy" id="43959"/>
    <lineage>
        <taxon>Eukaryota</taxon>
        <taxon>Fungi</taxon>
        <taxon>Dikarya</taxon>
        <taxon>Ascomycota</taxon>
        <taxon>Saccharomycotina</taxon>
        <taxon>Saccharomycetes</taxon>
        <taxon>Saccharomycopsidaceae</taxon>
        <taxon>Saccharomycopsis</taxon>
    </lineage>
</organism>
<feature type="region of interest" description="Disordered" evidence="1">
    <location>
        <begin position="1"/>
        <end position="82"/>
    </location>
</feature>
<keyword evidence="3" id="KW-1185">Reference proteome</keyword>
<dbReference type="Proteomes" id="UP001360560">
    <property type="component" value="Unassembled WGS sequence"/>
</dbReference>
<dbReference type="PANTHER" id="PTHR34693:SF1">
    <property type="entry name" value="PROTEIN PAR32"/>
    <property type="match status" value="1"/>
</dbReference>
<dbReference type="GeneID" id="90075911"/>
<evidence type="ECO:0000313" key="2">
    <source>
        <dbReference type="EMBL" id="GMM37936.1"/>
    </source>
</evidence>
<proteinExistence type="predicted"/>
<name>A0AAV5QTR5_9ASCO</name>
<dbReference type="PANTHER" id="PTHR34693">
    <property type="entry name" value="PROTEIN PAR32"/>
    <property type="match status" value="1"/>
</dbReference>
<comment type="caution">
    <text evidence="2">The sequence shown here is derived from an EMBL/GenBank/DDBJ whole genome shotgun (WGS) entry which is preliminary data.</text>
</comment>
<accession>A0AAV5QTR5</accession>
<gene>
    <name evidence="2" type="ORF">DASC09_052610</name>
</gene>
<dbReference type="EMBL" id="BTFZ01000013">
    <property type="protein sequence ID" value="GMM37936.1"/>
    <property type="molecule type" value="Genomic_DNA"/>
</dbReference>
<dbReference type="Pfam" id="PF12223">
    <property type="entry name" value="DUF3602"/>
    <property type="match status" value="1"/>
</dbReference>
<dbReference type="AlphaFoldDB" id="A0AAV5QTR5"/>
<dbReference type="RefSeq" id="XP_064854932.1">
    <property type="nucleotide sequence ID" value="XM_064998860.1"/>
</dbReference>
<reference evidence="2 3" key="1">
    <citation type="journal article" date="2023" name="Elife">
        <title>Identification of key yeast species and microbe-microbe interactions impacting larval growth of Drosophila in the wild.</title>
        <authorList>
            <person name="Mure A."/>
            <person name="Sugiura Y."/>
            <person name="Maeda R."/>
            <person name="Honda K."/>
            <person name="Sakurai N."/>
            <person name="Takahashi Y."/>
            <person name="Watada M."/>
            <person name="Katoh T."/>
            <person name="Gotoh A."/>
            <person name="Gotoh Y."/>
            <person name="Taniguchi I."/>
            <person name="Nakamura K."/>
            <person name="Hayashi T."/>
            <person name="Katayama T."/>
            <person name="Uemura T."/>
            <person name="Hattori Y."/>
        </authorList>
    </citation>
    <scope>NUCLEOTIDE SEQUENCE [LARGE SCALE GENOMIC DNA]</scope>
    <source>
        <strain evidence="2 3">SC-9</strain>
    </source>
</reference>